<keyword evidence="1" id="KW-0472">Membrane</keyword>
<dbReference type="InterPro" id="IPR027291">
    <property type="entry name" value="Glyco_hydro_38_N_sf"/>
</dbReference>
<dbReference type="Proteomes" id="UP001415857">
    <property type="component" value="Unassembled WGS sequence"/>
</dbReference>
<feature type="domain" description="Glycoside hydrolase family 38 N-terminal" evidence="2">
    <location>
        <begin position="148"/>
        <end position="248"/>
    </location>
</feature>
<dbReference type="InterPro" id="IPR000602">
    <property type="entry name" value="Glyco_hydro_38_N"/>
</dbReference>
<keyword evidence="4" id="KW-1185">Reference proteome</keyword>
<dbReference type="Gene3D" id="3.20.110.10">
    <property type="entry name" value="Glycoside hydrolase 38, N terminal domain"/>
    <property type="match status" value="1"/>
</dbReference>
<keyword evidence="1" id="KW-1133">Transmembrane helix</keyword>
<keyword evidence="1" id="KW-0812">Transmembrane</keyword>
<dbReference type="GO" id="GO:0006491">
    <property type="term" value="P:N-glycan processing"/>
    <property type="evidence" value="ECO:0007669"/>
    <property type="project" value="TreeGrafter"/>
</dbReference>
<name>A0AAP0R770_LIQFO</name>
<dbReference type="AlphaFoldDB" id="A0AAP0R770"/>
<sequence length="249" mass="28940">MAFSSYIGNTRRGGGGWTHSLLPSSNPKAKLPRKSRKRTSLRDFIFANFFTIGLIISLFFFLFIVVRYGVPKPISSHFKRNSRFTRPRKPIFRKPVSSDDVVSGAAVVDITTKDLYDKIEFSDVDGGPWKQGWRVNYKGDEWDLEKLKIFVVPHSHNDPGWKLTVEEYYDRQSRHILDTIVDTLSKDARRKFIWEEMSYLERWWRDSSDSKREAFTALVKSGQLEIVGGGWVMNDEANSHYFAILEQVF</sequence>
<evidence type="ECO:0000313" key="4">
    <source>
        <dbReference type="Proteomes" id="UP001415857"/>
    </source>
</evidence>
<dbReference type="EMBL" id="JBBPBK010000013">
    <property type="protein sequence ID" value="KAK9271800.1"/>
    <property type="molecule type" value="Genomic_DNA"/>
</dbReference>
<dbReference type="GO" id="GO:0004559">
    <property type="term" value="F:alpha-mannosidase activity"/>
    <property type="evidence" value="ECO:0007669"/>
    <property type="project" value="InterPro"/>
</dbReference>
<reference evidence="3 4" key="1">
    <citation type="journal article" date="2024" name="Plant J.">
        <title>Genome sequences and population genomics reveal climatic adaptation and genomic divergence between two closely related sweetgum species.</title>
        <authorList>
            <person name="Xu W.Q."/>
            <person name="Ren C.Q."/>
            <person name="Zhang X.Y."/>
            <person name="Comes H.P."/>
            <person name="Liu X.H."/>
            <person name="Li Y.G."/>
            <person name="Kettle C.J."/>
            <person name="Jalonen R."/>
            <person name="Gaisberger H."/>
            <person name="Ma Y.Z."/>
            <person name="Qiu Y.X."/>
        </authorList>
    </citation>
    <scope>NUCLEOTIDE SEQUENCE [LARGE SCALE GENOMIC DNA]</scope>
    <source>
        <strain evidence="3">Hangzhou</strain>
    </source>
</reference>
<dbReference type="SUPFAM" id="SSF88713">
    <property type="entry name" value="Glycoside hydrolase/deacetylase"/>
    <property type="match status" value="1"/>
</dbReference>
<dbReference type="InterPro" id="IPR011330">
    <property type="entry name" value="Glyco_hydro/deAcase_b/a-brl"/>
</dbReference>
<dbReference type="PANTHER" id="PTHR11607">
    <property type="entry name" value="ALPHA-MANNOSIDASE"/>
    <property type="match status" value="1"/>
</dbReference>
<dbReference type="Pfam" id="PF01074">
    <property type="entry name" value="Glyco_hydro_38N"/>
    <property type="match status" value="1"/>
</dbReference>
<evidence type="ECO:0000259" key="2">
    <source>
        <dbReference type="Pfam" id="PF01074"/>
    </source>
</evidence>
<comment type="caution">
    <text evidence="3">The sequence shown here is derived from an EMBL/GenBank/DDBJ whole genome shotgun (WGS) entry which is preliminary data.</text>
</comment>
<dbReference type="PANTHER" id="PTHR11607:SF3">
    <property type="entry name" value="LYSOSOMAL ALPHA-MANNOSIDASE"/>
    <property type="match status" value="1"/>
</dbReference>
<feature type="transmembrane region" description="Helical" evidence="1">
    <location>
        <begin position="44"/>
        <end position="70"/>
    </location>
</feature>
<dbReference type="GO" id="GO:0000139">
    <property type="term" value="C:Golgi membrane"/>
    <property type="evidence" value="ECO:0007669"/>
    <property type="project" value="TreeGrafter"/>
</dbReference>
<dbReference type="InterPro" id="IPR050843">
    <property type="entry name" value="Glycosyl_Hydrlase_38"/>
</dbReference>
<evidence type="ECO:0000313" key="3">
    <source>
        <dbReference type="EMBL" id="KAK9271800.1"/>
    </source>
</evidence>
<evidence type="ECO:0000256" key="1">
    <source>
        <dbReference type="SAM" id="Phobius"/>
    </source>
</evidence>
<protein>
    <recommendedName>
        <fullName evidence="2">Glycoside hydrolase family 38 N-terminal domain-containing protein</fullName>
    </recommendedName>
</protein>
<proteinExistence type="predicted"/>
<accession>A0AAP0R770</accession>
<dbReference type="GO" id="GO:0006013">
    <property type="term" value="P:mannose metabolic process"/>
    <property type="evidence" value="ECO:0007669"/>
    <property type="project" value="InterPro"/>
</dbReference>
<gene>
    <name evidence="3" type="ORF">L1049_002164</name>
</gene>
<organism evidence="3 4">
    <name type="scientific">Liquidambar formosana</name>
    <name type="common">Formosan gum</name>
    <dbReference type="NCBI Taxonomy" id="63359"/>
    <lineage>
        <taxon>Eukaryota</taxon>
        <taxon>Viridiplantae</taxon>
        <taxon>Streptophyta</taxon>
        <taxon>Embryophyta</taxon>
        <taxon>Tracheophyta</taxon>
        <taxon>Spermatophyta</taxon>
        <taxon>Magnoliopsida</taxon>
        <taxon>eudicotyledons</taxon>
        <taxon>Gunneridae</taxon>
        <taxon>Pentapetalae</taxon>
        <taxon>Saxifragales</taxon>
        <taxon>Altingiaceae</taxon>
        <taxon>Liquidambar</taxon>
    </lineage>
</organism>